<gene>
    <name evidence="2" type="ORF">ABIF63_000880</name>
</gene>
<reference evidence="2 3" key="1">
    <citation type="submission" date="2024-06" db="EMBL/GenBank/DDBJ databases">
        <title>Genomic Encyclopedia of Type Strains, Phase V (KMG-V): Genome sequencing to study the core and pangenomes of soil and plant-associated prokaryotes.</title>
        <authorList>
            <person name="Whitman W."/>
        </authorList>
    </citation>
    <scope>NUCLEOTIDE SEQUENCE [LARGE SCALE GENOMIC DNA]</scope>
    <source>
        <strain evidence="2 3">USDA 160</strain>
    </source>
</reference>
<proteinExistence type="predicted"/>
<evidence type="ECO:0000313" key="3">
    <source>
        <dbReference type="Proteomes" id="UP001549291"/>
    </source>
</evidence>
<protein>
    <submittedName>
        <fullName evidence="2">Anti-sigma factor ChrR (Cupin superfamily)</fullName>
    </submittedName>
</protein>
<sequence>MMANDRVNADFTQRVVISTETMPWIPSPQAGVERRMLDRIGGEIARATSLVRYAPASSFPAHEHSLGEEFLVLSGVFSDEHGDYPVGTYVRNPPLSRHTPRTGPGCTILVKLRQMDPGETDRVVINTASAMWKEGERAGVATLPLCAIPGRETVMLERLRPGTMLEEVDCRAGEEIFMLEGELQDGHGQYGKGTWIRNPPMFRRALGSTHGATYWLKRDHLRPMP</sequence>
<dbReference type="Proteomes" id="UP001549291">
    <property type="component" value="Unassembled WGS sequence"/>
</dbReference>
<dbReference type="InterPro" id="IPR011051">
    <property type="entry name" value="RmlC_Cupin_sf"/>
</dbReference>
<feature type="domain" description="ChrR-like cupin" evidence="1">
    <location>
        <begin position="121"/>
        <end position="220"/>
    </location>
</feature>
<keyword evidence="3" id="KW-1185">Reference proteome</keyword>
<dbReference type="Gene3D" id="2.60.120.10">
    <property type="entry name" value="Jelly Rolls"/>
    <property type="match status" value="1"/>
</dbReference>
<dbReference type="EMBL" id="JBEPTQ010000002">
    <property type="protein sequence ID" value="MET4716774.1"/>
    <property type="molecule type" value="Genomic_DNA"/>
</dbReference>
<dbReference type="Pfam" id="PF12973">
    <property type="entry name" value="Cupin_7"/>
    <property type="match status" value="2"/>
</dbReference>
<accession>A0ABV2RIK5</accession>
<dbReference type="InterPro" id="IPR014710">
    <property type="entry name" value="RmlC-like_jellyroll"/>
</dbReference>
<name>A0ABV2RIK5_BRAJP</name>
<comment type="caution">
    <text evidence="2">The sequence shown here is derived from an EMBL/GenBank/DDBJ whole genome shotgun (WGS) entry which is preliminary data.</text>
</comment>
<dbReference type="InterPro" id="IPR025979">
    <property type="entry name" value="ChrR-like_cupin_dom"/>
</dbReference>
<evidence type="ECO:0000313" key="2">
    <source>
        <dbReference type="EMBL" id="MET4716774.1"/>
    </source>
</evidence>
<organism evidence="2 3">
    <name type="scientific">Bradyrhizobium japonicum</name>
    <dbReference type="NCBI Taxonomy" id="375"/>
    <lineage>
        <taxon>Bacteria</taxon>
        <taxon>Pseudomonadati</taxon>
        <taxon>Pseudomonadota</taxon>
        <taxon>Alphaproteobacteria</taxon>
        <taxon>Hyphomicrobiales</taxon>
        <taxon>Nitrobacteraceae</taxon>
        <taxon>Bradyrhizobium</taxon>
    </lineage>
</organism>
<dbReference type="CDD" id="cd20303">
    <property type="entry name" value="cupin_ChrR_1"/>
    <property type="match status" value="1"/>
</dbReference>
<evidence type="ECO:0000259" key="1">
    <source>
        <dbReference type="Pfam" id="PF12973"/>
    </source>
</evidence>
<dbReference type="SUPFAM" id="SSF51182">
    <property type="entry name" value="RmlC-like cupins"/>
    <property type="match status" value="2"/>
</dbReference>
<feature type="domain" description="ChrR-like cupin" evidence="1">
    <location>
        <begin position="13"/>
        <end position="115"/>
    </location>
</feature>
<dbReference type="RefSeq" id="WP_304501035.1">
    <property type="nucleotide sequence ID" value="NZ_CP126013.1"/>
</dbReference>